<proteinExistence type="predicted"/>
<dbReference type="AlphaFoldDB" id="A0A811QXL1"/>
<keyword evidence="2" id="KW-1185">Reference proteome</keyword>
<dbReference type="Pfam" id="PF01344">
    <property type="entry name" value="Kelch_1"/>
    <property type="match status" value="1"/>
</dbReference>
<accession>A0A811QXL1</accession>
<dbReference type="InterPro" id="IPR044595">
    <property type="entry name" value="KMD1-4"/>
</dbReference>
<dbReference type="InterPro" id="IPR006652">
    <property type="entry name" value="Kelch_1"/>
</dbReference>
<evidence type="ECO:0000313" key="2">
    <source>
        <dbReference type="Proteomes" id="UP000604825"/>
    </source>
</evidence>
<dbReference type="GO" id="GO:0080037">
    <property type="term" value="P:negative regulation of cytokinin-activated signaling pathway"/>
    <property type="evidence" value="ECO:0007669"/>
    <property type="project" value="InterPro"/>
</dbReference>
<dbReference type="Gene3D" id="2.120.10.80">
    <property type="entry name" value="Kelch-type beta propeller"/>
    <property type="match status" value="1"/>
</dbReference>
<name>A0A811QXL1_9POAL</name>
<comment type="caution">
    <text evidence="1">The sequence shown here is derived from an EMBL/GenBank/DDBJ whole genome shotgun (WGS) entry which is preliminary data.</text>
</comment>
<dbReference type="OrthoDB" id="191037at2759"/>
<dbReference type="SUPFAM" id="SSF117281">
    <property type="entry name" value="Kelch motif"/>
    <property type="match status" value="1"/>
</dbReference>
<dbReference type="PANTHER" id="PTHR46407">
    <property type="entry name" value="OS02G0208700 PROTEIN"/>
    <property type="match status" value="1"/>
</dbReference>
<dbReference type="SMART" id="SM00612">
    <property type="entry name" value="Kelch"/>
    <property type="match status" value="1"/>
</dbReference>
<reference evidence="1" key="1">
    <citation type="submission" date="2020-10" db="EMBL/GenBank/DDBJ databases">
        <authorList>
            <person name="Han B."/>
            <person name="Lu T."/>
            <person name="Zhao Q."/>
            <person name="Huang X."/>
            <person name="Zhao Y."/>
        </authorList>
    </citation>
    <scope>NUCLEOTIDE SEQUENCE</scope>
</reference>
<dbReference type="GO" id="GO:2000762">
    <property type="term" value="P:regulation of phenylpropanoid metabolic process"/>
    <property type="evidence" value="ECO:0007669"/>
    <property type="project" value="InterPro"/>
</dbReference>
<sequence>MPGPRRSFFTCTAVGGAVYVAGGHNDKKNVLQLALAYDPDADAWAQLSDMAEERDKPRGLCVAAGGGGRFLVVGGYPT</sequence>
<gene>
    <name evidence="1" type="ORF">NCGR_LOCUS44465</name>
</gene>
<evidence type="ECO:0000313" key="1">
    <source>
        <dbReference type="EMBL" id="CAD6261044.1"/>
    </source>
</evidence>
<protein>
    <submittedName>
        <fullName evidence="1">Uncharacterized protein</fullName>
    </submittedName>
</protein>
<dbReference type="EMBL" id="CAJGYO010000011">
    <property type="protein sequence ID" value="CAD6261044.1"/>
    <property type="molecule type" value="Genomic_DNA"/>
</dbReference>
<dbReference type="Proteomes" id="UP000604825">
    <property type="component" value="Unassembled WGS sequence"/>
</dbReference>
<organism evidence="1 2">
    <name type="scientific">Miscanthus lutarioriparius</name>
    <dbReference type="NCBI Taxonomy" id="422564"/>
    <lineage>
        <taxon>Eukaryota</taxon>
        <taxon>Viridiplantae</taxon>
        <taxon>Streptophyta</taxon>
        <taxon>Embryophyta</taxon>
        <taxon>Tracheophyta</taxon>
        <taxon>Spermatophyta</taxon>
        <taxon>Magnoliopsida</taxon>
        <taxon>Liliopsida</taxon>
        <taxon>Poales</taxon>
        <taxon>Poaceae</taxon>
        <taxon>PACMAD clade</taxon>
        <taxon>Panicoideae</taxon>
        <taxon>Andropogonodae</taxon>
        <taxon>Andropogoneae</taxon>
        <taxon>Saccharinae</taxon>
        <taxon>Miscanthus</taxon>
    </lineage>
</organism>
<dbReference type="PANTHER" id="PTHR46407:SF10">
    <property type="entry name" value="OS06G0594400 PROTEIN"/>
    <property type="match status" value="1"/>
</dbReference>
<dbReference type="InterPro" id="IPR015915">
    <property type="entry name" value="Kelch-typ_b-propeller"/>
</dbReference>